<keyword evidence="1" id="KW-0812">Transmembrane</keyword>
<keyword evidence="1" id="KW-1133">Transmembrane helix</keyword>
<dbReference type="Pfam" id="PF13683">
    <property type="entry name" value="rve_3"/>
    <property type="match status" value="1"/>
</dbReference>
<reference evidence="3 4" key="2">
    <citation type="journal article" date="2012" name="Int. J. Syst. Evol. Microbiol.">
        <title>Magnetococcus marinus gen. nov., sp. nov., a marine, magnetotactic bacterium that represents a novel lineage (Magnetococcaceae fam. nov.; Magnetococcales ord. nov.) at the base of the Alphaproteobacteria.</title>
        <authorList>
            <person name="Bazylinski D.A."/>
            <person name="Williams T.J."/>
            <person name="Lefevre C.T."/>
            <person name="Berg R.J."/>
            <person name="Zhang C.L."/>
            <person name="Bowser S.S."/>
            <person name="Dean A.J."/>
            <person name="Beveridge T.J."/>
        </authorList>
    </citation>
    <scope>NUCLEOTIDE SEQUENCE [LARGE SCALE GENOMIC DNA]</scope>
    <source>
        <strain evidence="4">ATCC BAA-1437 / JCM 17883 / MC-1</strain>
    </source>
</reference>
<gene>
    <name evidence="3" type="ordered locus">Mmc1_2551</name>
</gene>
<protein>
    <submittedName>
        <fullName evidence="3">Integrase, catalytic region</fullName>
    </submittedName>
</protein>
<dbReference type="InterPro" id="IPR012337">
    <property type="entry name" value="RNaseH-like_sf"/>
</dbReference>
<keyword evidence="1" id="KW-0472">Membrane</keyword>
<dbReference type="EMBL" id="CP000471">
    <property type="protein sequence ID" value="ABK45051.1"/>
    <property type="molecule type" value="Genomic_DNA"/>
</dbReference>
<dbReference type="PROSITE" id="PS50994">
    <property type="entry name" value="INTEGRASE"/>
    <property type="match status" value="1"/>
</dbReference>
<proteinExistence type="predicted"/>
<dbReference type="eggNOG" id="COG2801">
    <property type="taxonomic scope" value="Bacteria"/>
</dbReference>
<reference evidence="4" key="1">
    <citation type="journal article" date="2009" name="Appl. Environ. Microbiol.">
        <title>Complete genome sequence of the chemolithoautotrophic marine magnetotactic coccus strain MC-1.</title>
        <authorList>
            <person name="Schubbe S."/>
            <person name="Williams T.J."/>
            <person name="Xie G."/>
            <person name="Kiss H.E."/>
            <person name="Brettin T.S."/>
            <person name="Martinez D."/>
            <person name="Ross C.A."/>
            <person name="Schuler D."/>
            <person name="Cox B.L."/>
            <person name="Nealson K.H."/>
            <person name="Bazylinski D.A."/>
        </authorList>
    </citation>
    <scope>NUCLEOTIDE SEQUENCE [LARGE SCALE GENOMIC DNA]</scope>
    <source>
        <strain evidence="4">ATCC BAA-1437 / JCM 17883 / MC-1</strain>
    </source>
</reference>
<dbReference type="HOGENOM" id="CLU_064679_0_1_5"/>
<feature type="transmembrane region" description="Helical" evidence="1">
    <location>
        <begin position="176"/>
        <end position="198"/>
    </location>
</feature>
<dbReference type="GO" id="GO:0003676">
    <property type="term" value="F:nucleic acid binding"/>
    <property type="evidence" value="ECO:0007669"/>
    <property type="project" value="InterPro"/>
</dbReference>
<evidence type="ECO:0000313" key="4">
    <source>
        <dbReference type="Proteomes" id="UP000002586"/>
    </source>
</evidence>
<evidence type="ECO:0000259" key="2">
    <source>
        <dbReference type="PROSITE" id="PS50994"/>
    </source>
</evidence>
<sequence length="350" mass="40968">MSISLIGLVAKQSIAHCRAIDTHPQFSTFSGTSPILALRHQINILRRQKPKRPTFSRWDKLFWVWLSRRWSGWKSALVIIKPATVVKWHKQGFKLYWKWKSQPKRPGRPRIPKEVRDLIRKMSRENPLWGAPRIHGELLKLDYDIGETSVSKYMLKPDKPPSQTWRTFLDNHVNQIVAMDFFTIPTIFFKVLHVLILIDHDRRRIIHFNVTTNPTSAWVVQQIREAFPWDSAPRFLLHDHDPLFMASQHSLKAMGIETLITAPGSPWQNAIAERMIGSCRRECFDHIIVLNEEHLRQRLGEYVDYYHQRTHLGLAKDSPVHRPIQHKDSGDVIVFPVLGGLHHRYERIAA</sequence>
<dbReference type="Proteomes" id="UP000002586">
    <property type="component" value="Chromosome"/>
</dbReference>
<evidence type="ECO:0000313" key="3">
    <source>
        <dbReference type="EMBL" id="ABK45051.1"/>
    </source>
</evidence>
<keyword evidence="4" id="KW-1185">Reference proteome</keyword>
<dbReference type="PANTHER" id="PTHR46889">
    <property type="entry name" value="TRANSPOSASE INSF FOR INSERTION SEQUENCE IS3B-RELATED"/>
    <property type="match status" value="1"/>
</dbReference>
<dbReference type="KEGG" id="mgm:Mmc1_2551"/>
<dbReference type="InterPro" id="IPR001584">
    <property type="entry name" value="Integrase_cat-core"/>
</dbReference>
<evidence type="ECO:0000256" key="1">
    <source>
        <dbReference type="SAM" id="Phobius"/>
    </source>
</evidence>
<dbReference type="AlphaFoldDB" id="A0LAQ8"/>
<dbReference type="Gene3D" id="3.30.420.10">
    <property type="entry name" value="Ribonuclease H-like superfamily/Ribonuclease H"/>
    <property type="match status" value="1"/>
</dbReference>
<feature type="domain" description="Integrase catalytic" evidence="2">
    <location>
        <begin position="156"/>
        <end position="327"/>
    </location>
</feature>
<dbReference type="STRING" id="156889.Mmc1_2551"/>
<name>A0LAQ8_MAGMM</name>
<dbReference type="GO" id="GO:0015074">
    <property type="term" value="P:DNA integration"/>
    <property type="evidence" value="ECO:0007669"/>
    <property type="project" value="InterPro"/>
</dbReference>
<dbReference type="InterPro" id="IPR050900">
    <property type="entry name" value="Transposase_IS3/IS150/IS904"/>
</dbReference>
<dbReference type="PANTHER" id="PTHR46889:SF4">
    <property type="entry name" value="TRANSPOSASE INSO FOR INSERTION SEQUENCE ELEMENT IS911B-RELATED"/>
    <property type="match status" value="1"/>
</dbReference>
<accession>A0LAQ8</accession>
<dbReference type="InterPro" id="IPR036397">
    <property type="entry name" value="RNaseH_sf"/>
</dbReference>
<organism evidence="3 4">
    <name type="scientific">Magnetococcus marinus (strain ATCC BAA-1437 / JCM 17883 / MC-1)</name>
    <dbReference type="NCBI Taxonomy" id="156889"/>
    <lineage>
        <taxon>Bacteria</taxon>
        <taxon>Pseudomonadati</taxon>
        <taxon>Pseudomonadota</taxon>
        <taxon>Magnetococcia</taxon>
        <taxon>Magnetococcales</taxon>
        <taxon>Magnetococcaceae</taxon>
        <taxon>Magnetococcus</taxon>
    </lineage>
</organism>
<dbReference type="SUPFAM" id="SSF53098">
    <property type="entry name" value="Ribonuclease H-like"/>
    <property type="match status" value="1"/>
</dbReference>